<name>A0ABD5EBE6_9ACTN</name>
<dbReference type="SMART" id="SM00530">
    <property type="entry name" value="HTH_XRE"/>
    <property type="match status" value="1"/>
</dbReference>
<dbReference type="CDD" id="cd00093">
    <property type="entry name" value="HTH_XRE"/>
    <property type="match status" value="1"/>
</dbReference>
<dbReference type="InterPro" id="IPR041413">
    <property type="entry name" value="MLTR_LBD"/>
</dbReference>
<reference evidence="3" key="1">
    <citation type="submission" date="2023-07" db="EMBL/GenBank/DDBJ databases">
        <title>30 novel species of actinomycetes from the DSMZ collection.</title>
        <authorList>
            <person name="Nouioui I."/>
        </authorList>
    </citation>
    <scope>NUCLEOTIDE SEQUENCE [LARGE SCALE GENOMIC DNA]</scope>
    <source>
        <strain evidence="3">DSM 41982</strain>
    </source>
</reference>
<dbReference type="InterPro" id="IPR010982">
    <property type="entry name" value="Lambda_DNA-bd_dom_sf"/>
</dbReference>
<dbReference type="PANTHER" id="PTHR35010">
    <property type="entry name" value="BLL4672 PROTEIN-RELATED"/>
    <property type="match status" value="1"/>
</dbReference>
<dbReference type="EMBL" id="JAVRER010000053">
    <property type="protein sequence ID" value="MDT0418764.1"/>
    <property type="molecule type" value="Genomic_DNA"/>
</dbReference>
<gene>
    <name evidence="2" type="ORF">RM574_25110</name>
</gene>
<dbReference type="Pfam" id="PF17765">
    <property type="entry name" value="MLTR_LBD"/>
    <property type="match status" value="1"/>
</dbReference>
<dbReference type="Proteomes" id="UP001183607">
    <property type="component" value="Unassembled WGS sequence"/>
</dbReference>
<dbReference type="PROSITE" id="PS50943">
    <property type="entry name" value="HTH_CROC1"/>
    <property type="match status" value="1"/>
</dbReference>
<evidence type="ECO:0000313" key="2">
    <source>
        <dbReference type="EMBL" id="MDT0418764.1"/>
    </source>
</evidence>
<dbReference type="Gene3D" id="1.10.260.40">
    <property type="entry name" value="lambda repressor-like DNA-binding domains"/>
    <property type="match status" value="1"/>
</dbReference>
<organism evidence="2 3">
    <name type="scientific">Streptomyces evansiae</name>
    <dbReference type="NCBI Taxonomy" id="3075535"/>
    <lineage>
        <taxon>Bacteria</taxon>
        <taxon>Bacillati</taxon>
        <taxon>Actinomycetota</taxon>
        <taxon>Actinomycetes</taxon>
        <taxon>Kitasatosporales</taxon>
        <taxon>Streptomycetaceae</taxon>
        <taxon>Streptomyces</taxon>
    </lineage>
</organism>
<dbReference type="InterPro" id="IPR001387">
    <property type="entry name" value="Cro/C1-type_HTH"/>
</dbReference>
<protein>
    <submittedName>
        <fullName evidence="2">Helix-turn-helix transcriptional regulator</fullName>
    </submittedName>
</protein>
<feature type="domain" description="HTH cro/C1-type" evidence="1">
    <location>
        <begin position="34"/>
        <end position="81"/>
    </location>
</feature>
<dbReference type="Pfam" id="PF13560">
    <property type="entry name" value="HTH_31"/>
    <property type="match status" value="1"/>
</dbReference>
<proteinExistence type="predicted"/>
<dbReference type="RefSeq" id="WP_078518958.1">
    <property type="nucleotide sequence ID" value="NZ_JAVRER010000053.1"/>
</dbReference>
<dbReference type="SUPFAM" id="SSF47413">
    <property type="entry name" value="lambda repressor-like DNA-binding domains"/>
    <property type="match status" value="1"/>
</dbReference>
<dbReference type="Gene3D" id="3.30.450.180">
    <property type="match status" value="1"/>
</dbReference>
<sequence>MTPSLAAFLRARRDALTPRAAGLTPAPGPRRVPGLRREELADLAGISHDYYTRLEQGRDRRPSPEILDALARALRLDAPTTRHLHHLAGHLPRPEPACTELPAGLAELLTVWRDIPAVVQTATLDVLAATPPATALAPFYRPGANLLRAAFLTPEVHRLYADAPTLVARAVATLRAQADHTPDDPRVLALRDELLSRSAGFRAMWQRYEVNPPPVGELTLTHPVVGPLTLTYQRFAVPAHPGILLVVHSAEPGSPSERALDRLLADTGTPTPPGRA</sequence>
<accession>A0ABD5EBE6</accession>
<dbReference type="PANTHER" id="PTHR35010:SF2">
    <property type="entry name" value="BLL4672 PROTEIN"/>
    <property type="match status" value="1"/>
</dbReference>
<dbReference type="AlphaFoldDB" id="A0ABD5EBE6"/>
<evidence type="ECO:0000259" key="1">
    <source>
        <dbReference type="PROSITE" id="PS50943"/>
    </source>
</evidence>
<comment type="caution">
    <text evidence="2">The sequence shown here is derived from an EMBL/GenBank/DDBJ whole genome shotgun (WGS) entry which is preliminary data.</text>
</comment>
<evidence type="ECO:0000313" key="3">
    <source>
        <dbReference type="Proteomes" id="UP001183607"/>
    </source>
</evidence>